<evidence type="ECO:0000256" key="8">
    <source>
        <dbReference type="SAM" id="Phobius"/>
    </source>
</evidence>
<feature type="region of interest" description="Disordered" evidence="7">
    <location>
        <begin position="1"/>
        <end position="26"/>
    </location>
</feature>
<feature type="domain" description="ABC3 transporter permease C-terminal" evidence="9">
    <location>
        <begin position="308"/>
        <end position="427"/>
    </location>
</feature>
<comment type="caution">
    <text evidence="10">The sequence shown here is derived from an EMBL/GenBank/DDBJ whole genome shotgun (WGS) entry which is preliminary data.</text>
</comment>
<dbReference type="InterPro" id="IPR050250">
    <property type="entry name" value="Macrolide_Exporter_MacB"/>
</dbReference>
<keyword evidence="2" id="KW-1003">Cell membrane</keyword>
<organism evidence="10 11">
    <name type="scientific">Micromonospora inaquosa</name>
    <dbReference type="NCBI Taxonomy" id="2203716"/>
    <lineage>
        <taxon>Bacteria</taxon>
        <taxon>Bacillati</taxon>
        <taxon>Actinomycetota</taxon>
        <taxon>Actinomycetes</taxon>
        <taxon>Micromonosporales</taxon>
        <taxon>Micromonosporaceae</taxon>
        <taxon>Micromonospora</taxon>
    </lineage>
</organism>
<dbReference type="GO" id="GO:0005886">
    <property type="term" value="C:plasma membrane"/>
    <property type="evidence" value="ECO:0007669"/>
    <property type="project" value="UniProtKB-SubCell"/>
</dbReference>
<dbReference type="InterPro" id="IPR003838">
    <property type="entry name" value="ABC3_permease_C"/>
</dbReference>
<keyword evidence="5 8" id="KW-0472">Membrane</keyword>
<feature type="transmembrane region" description="Helical" evidence="8">
    <location>
        <begin position="519"/>
        <end position="542"/>
    </location>
</feature>
<feature type="transmembrane region" description="Helical" evidence="8">
    <location>
        <begin position="306"/>
        <end position="329"/>
    </location>
</feature>
<evidence type="ECO:0000256" key="5">
    <source>
        <dbReference type="ARBA" id="ARBA00023136"/>
    </source>
</evidence>
<dbReference type="AlphaFoldDB" id="A0A3N9WEH6"/>
<evidence type="ECO:0000256" key="6">
    <source>
        <dbReference type="ARBA" id="ARBA00038076"/>
    </source>
</evidence>
<feature type="transmembrane region" description="Helical" evidence="8">
    <location>
        <begin position="793"/>
        <end position="818"/>
    </location>
</feature>
<evidence type="ECO:0000259" key="9">
    <source>
        <dbReference type="Pfam" id="PF02687"/>
    </source>
</evidence>
<sequence>MRRPTRAPGRADTATPRPVTPSAPVGRRRFAELTGSWRAALRIARRESRRSRGRTLLVLAMIAMPVAALAFLAASYDMAELTPQERIDRRLGVADAQLQWIADAPVAQDEWGEGWYTSDGGPSSKVTAAQVTALLGPGSRVTEVRPRVPLTLRGPDRDEVVNAQVLDLTDPLARGLVRFRAGRAPRQPGEVAVSPAALRRFDLRLGRAVATADGSRAYTVVGVVEFPDDLGPVVALHPGAVPATGPQPDSVWLADLPGTVDAALVSRLNNLGVVVAARHPIGPATAANRTWLGSIRPSDANDLSTGVLIAGLGLLEVVLLVGPAFAVGVRRRRRDLALVAVAGGDAGQLRRVVLADGVVLGVLGAAAGLLVGVGAAFAGRPLMEQYVFSARFGGYRCWPTALVLLAGVAVLAGVLAALAPAWTAARQDVSAGLAGRRTPAQSRGRWLALGVTLVAGGAGLAAFGATRTSPAVILTGLILGELGLVCCTPTLLGALARLGRVLPLAPRIALRDASRNRSAAAPAICAVMAAVASSVALGGYLASDGARDARAYQPALPTGHVLVNPMRSAGQPTLAQVTDAARSQFGVDAVALVQSASCGAGRTGYCDIAPVLPLTRACPWQPGVELPAAQRQQARADPRCQFRETNYFGGYVEPGVDDGTALPLLTGVDPATTAAATAVLRAGGVVVTDPRYLHDGLVTVRVSEVEASPNRPITDHDLPGYALPRATGQPRLLLSTAAARQLDLSWSTTGWVIGTTTPPDEEQQARFAAALRPFGTLSLSVENGGPPRDLSPLLLLLAAAAGLITVGAAGIATALAAAEGRAELTTLAAVGAAPGVRRLLAICQAGVIAGLGSVLGIVAGLGTAAIVLVSVNRQYAGDWPVPDPYPFLVPWPALGVLVLVPVVAMFGAGLFTRARLPIERRLD</sequence>
<feature type="transmembrane region" description="Helical" evidence="8">
    <location>
        <begin position="398"/>
        <end position="425"/>
    </location>
</feature>
<keyword evidence="4 8" id="KW-1133">Transmembrane helix</keyword>
<evidence type="ECO:0000256" key="7">
    <source>
        <dbReference type="SAM" id="MobiDB-lite"/>
    </source>
</evidence>
<comment type="subcellular location">
    <subcellularLocation>
        <location evidence="1">Cell membrane</location>
        <topology evidence="1">Multi-pass membrane protein</topology>
    </subcellularLocation>
</comment>
<dbReference type="GO" id="GO:0022857">
    <property type="term" value="F:transmembrane transporter activity"/>
    <property type="evidence" value="ECO:0007669"/>
    <property type="project" value="TreeGrafter"/>
</dbReference>
<feature type="transmembrane region" description="Helical" evidence="8">
    <location>
        <begin position="446"/>
        <end position="465"/>
    </location>
</feature>
<comment type="similarity">
    <text evidence="6">Belongs to the ABC-4 integral membrane protein family.</text>
</comment>
<feature type="transmembrane region" description="Helical" evidence="8">
    <location>
        <begin position="358"/>
        <end position="378"/>
    </location>
</feature>
<name>A0A3N9WEH6_9ACTN</name>
<dbReference type="PANTHER" id="PTHR30572">
    <property type="entry name" value="MEMBRANE COMPONENT OF TRANSPORTER-RELATED"/>
    <property type="match status" value="1"/>
</dbReference>
<evidence type="ECO:0000256" key="1">
    <source>
        <dbReference type="ARBA" id="ARBA00004651"/>
    </source>
</evidence>
<accession>A0A3N9WEH6</accession>
<feature type="transmembrane region" description="Helical" evidence="8">
    <location>
        <begin position="839"/>
        <end position="869"/>
    </location>
</feature>
<reference evidence="10 11" key="1">
    <citation type="submission" date="2018-05" db="EMBL/GenBank/DDBJ databases">
        <title>Micromonospora from Atacama Desert.</title>
        <authorList>
            <person name="Carro L."/>
            <person name="Goodfellow M."/>
            <person name="Klenk H.-P."/>
        </authorList>
    </citation>
    <scope>NUCLEOTIDE SEQUENCE [LARGE SCALE GENOMIC DNA]</scope>
    <source>
        <strain evidence="10 11">LB39</strain>
    </source>
</reference>
<proteinExistence type="inferred from homology"/>
<protein>
    <submittedName>
        <fullName evidence="10">ABC transporter</fullName>
    </submittedName>
</protein>
<evidence type="ECO:0000256" key="4">
    <source>
        <dbReference type="ARBA" id="ARBA00022989"/>
    </source>
</evidence>
<dbReference type="PANTHER" id="PTHR30572:SF4">
    <property type="entry name" value="ABC TRANSPORTER PERMEASE YTRF"/>
    <property type="match status" value="1"/>
</dbReference>
<dbReference type="Proteomes" id="UP000282312">
    <property type="component" value="Unassembled WGS sequence"/>
</dbReference>
<evidence type="ECO:0000256" key="3">
    <source>
        <dbReference type="ARBA" id="ARBA00022692"/>
    </source>
</evidence>
<feature type="transmembrane region" description="Helical" evidence="8">
    <location>
        <begin position="889"/>
        <end position="911"/>
    </location>
</feature>
<evidence type="ECO:0000256" key="2">
    <source>
        <dbReference type="ARBA" id="ARBA00022475"/>
    </source>
</evidence>
<dbReference type="EMBL" id="QGSZ01000274">
    <property type="protein sequence ID" value="RQW99230.1"/>
    <property type="molecule type" value="Genomic_DNA"/>
</dbReference>
<feature type="transmembrane region" description="Helical" evidence="8">
    <location>
        <begin position="471"/>
        <end position="498"/>
    </location>
</feature>
<keyword evidence="3 8" id="KW-0812">Transmembrane</keyword>
<gene>
    <name evidence="10" type="ORF">DLJ59_25265</name>
</gene>
<evidence type="ECO:0000313" key="10">
    <source>
        <dbReference type="EMBL" id="RQW99230.1"/>
    </source>
</evidence>
<evidence type="ECO:0000313" key="11">
    <source>
        <dbReference type="Proteomes" id="UP000282312"/>
    </source>
</evidence>
<dbReference type="Pfam" id="PF02687">
    <property type="entry name" value="FtsX"/>
    <property type="match status" value="1"/>
</dbReference>
<feature type="transmembrane region" description="Helical" evidence="8">
    <location>
        <begin position="55"/>
        <end position="76"/>
    </location>
</feature>
<keyword evidence="11" id="KW-1185">Reference proteome</keyword>